<protein>
    <submittedName>
        <fullName evidence="1">Uncharacterized protein</fullName>
    </submittedName>
</protein>
<dbReference type="Proteomes" id="UP001148838">
    <property type="component" value="Unassembled WGS sequence"/>
</dbReference>
<accession>A0ABQ8SJL1</accession>
<organism evidence="1 2">
    <name type="scientific">Periplaneta americana</name>
    <name type="common">American cockroach</name>
    <name type="synonym">Blatta americana</name>
    <dbReference type="NCBI Taxonomy" id="6978"/>
    <lineage>
        <taxon>Eukaryota</taxon>
        <taxon>Metazoa</taxon>
        <taxon>Ecdysozoa</taxon>
        <taxon>Arthropoda</taxon>
        <taxon>Hexapoda</taxon>
        <taxon>Insecta</taxon>
        <taxon>Pterygota</taxon>
        <taxon>Neoptera</taxon>
        <taxon>Polyneoptera</taxon>
        <taxon>Dictyoptera</taxon>
        <taxon>Blattodea</taxon>
        <taxon>Blattoidea</taxon>
        <taxon>Blattidae</taxon>
        <taxon>Blattinae</taxon>
        <taxon>Periplaneta</taxon>
    </lineage>
</organism>
<keyword evidence="2" id="KW-1185">Reference proteome</keyword>
<comment type="caution">
    <text evidence="1">The sequence shown here is derived from an EMBL/GenBank/DDBJ whole genome shotgun (WGS) entry which is preliminary data.</text>
</comment>
<proteinExistence type="predicted"/>
<evidence type="ECO:0000313" key="1">
    <source>
        <dbReference type="EMBL" id="KAJ4433852.1"/>
    </source>
</evidence>
<name>A0ABQ8SJL1_PERAM</name>
<dbReference type="EMBL" id="JAJSOF020000027">
    <property type="protein sequence ID" value="KAJ4433852.1"/>
    <property type="molecule type" value="Genomic_DNA"/>
</dbReference>
<gene>
    <name evidence="1" type="ORF">ANN_16164</name>
</gene>
<evidence type="ECO:0000313" key="2">
    <source>
        <dbReference type="Proteomes" id="UP001148838"/>
    </source>
</evidence>
<reference evidence="1 2" key="1">
    <citation type="journal article" date="2022" name="Allergy">
        <title>Genome assembly and annotation of Periplaneta americana reveal a comprehensive cockroach allergen profile.</title>
        <authorList>
            <person name="Wang L."/>
            <person name="Xiong Q."/>
            <person name="Saelim N."/>
            <person name="Wang L."/>
            <person name="Nong W."/>
            <person name="Wan A.T."/>
            <person name="Shi M."/>
            <person name="Liu X."/>
            <person name="Cao Q."/>
            <person name="Hui J.H.L."/>
            <person name="Sookrung N."/>
            <person name="Leung T.F."/>
            <person name="Tungtrongchitr A."/>
            <person name="Tsui S.K.W."/>
        </authorList>
    </citation>
    <scope>NUCLEOTIDE SEQUENCE [LARGE SCALE GENOMIC DNA]</scope>
    <source>
        <strain evidence="1">PWHHKU_190912</strain>
    </source>
</reference>
<sequence length="83" mass="9075">MAALCEGGNEPSGSLKAISHNIARSGCYANKRNDSAVITTYRTSVRADKYRTPSRSTLEIATEANMQQDEYLIRADTIKGTMC</sequence>